<sequence length="155" mass="17694">MARDINMNVYWHNFWARSIKTEGTIRDSWKARHKTHGVQEGIPYTGAEKGRRLDYPGRVGSCPNKEERAQNAIARKLGRNFITIPPHSHSADKPVKLPKIGSSLVMPTFAKKPGCYSEYRKKMNATLKDDRVPKKPVFQHLHTVCGTVTKLIDRE</sequence>
<name>A0ABN7T269_OIKDI</name>
<organism evidence="1 2">
    <name type="scientific">Oikopleura dioica</name>
    <name type="common">Tunicate</name>
    <dbReference type="NCBI Taxonomy" id="34765"/>
    <lineage>
        <taxon>Eukaryota</taxon>
        <taxon>Metazoa</taxon>
        <taxon>Chordata</taxon>
        <taxon>Tunicata</taxon>
        <taxon>Appendicularia</taxon>
        <taxon>Copelata</taxon>
        <taxon>Oikopleuridae</taxon>
        <taxon>Oikopleura</taxon>
    </lineage>
</organism>
<dbReference type="Proteomes" id="UP001158576">
    <property type="component" value="Chromosome 1"/>
</dbReference>
<dbReference type="EMBL" id="OU015566">
    <property type="protein sequence ID" value="CAG5106921.1"/>
    <property type="molecule type" value="Genomic_DNA"/>
</dbReference>
<gene>
    <name evidence="1" type="ORF">OKIOD_LOCUS11826</name>
</gene>
<proteinExistence type="predicted"/>
<accession>A0ABN7T269</accession>
<evidence type="ECO:0000313" key="2">
    <source>
        <dbReference type="Proteomes" id="UP001158576"/>
    </source>
</evidence>
<evidence type="ECO:0000313" key="1">
    <source>
        <dbReference type="EMBL" id="CAG5106921.1"/>
    </source>
</evidence>
<reference evidence="1 2" key="1">
    <citation type="submission" date="2021-04" db="EMBL/GenBank/DDBJ databases">
        <authorList>
            <person name="Bliznina A."/>
        </authorList>
    </citation>
    <scope>NUCLEOTIDE SEQUENCE [LARGE SCALE GENOMIC DNA]</scope>
</reference>
<keyword evidence="2" id="KW-1185">Reference proteome</keyword>
<protein>
    <submittedName>
        <fullName evidence="1">Oidioi.mRNA.OKI2018_I69.chr1.g3061.t1.cds</fullName>
    </submittedName>
</protein>